<evidence type="ECO:0000259" key="8">
    <source>
        <dbReference type="PROSITE" id="PS50113"/>
    </source>
</evidence>
<dbReference type="InterPro" id="IPR035965">
    <property type="entry name" value="PAS-like_dom_sf"/>
</dbReference>
<dbReference type="AlphaFoldDB" id="A0A9X4RFU6"/>
<keyword evidence="3" id="KW-0597">Phosphoprotein</keyword>
<dbReference type="Gene3D" id="1.10.287.130">
    <property type="match status" value="1"/>
</dbReference>
<dbReference type="Pfam" id="PF13426">
    <property type="entry name" value="PAS_9"/>
    <property type="match status" value="1"/>
</dbReference>
<evidence type="ECO:0000313" key="9">
    <source>
        <dbReference type="EMBL" id="MDG3493108.1"/>
    </source>
</evidence>
<dbReference type="InterPro" id="IPR036097">
    <property type="entry name" value="HisK_dim/P_sf"/>
</dbReference>
<comment type="catalytic activity">
    <reaction evidence="1">
        <text>ATP + protein L-histidine = ADP + protein N-phospho-L-histidine.</text>
        <dbReference type="EC" id="2.7.13.3"/>
    </reaction>
</comment>
<dbReference type="EC" id="2.7.13.3" evidence="2"/>
<feature type="domain" description="PAC" evidence="8">
    <location>
        <begin position="228"/>
        <end position="280"/>
    </location>
</feature>
<organism evidence="9 10">
    <name type="scientific">Pseudanabaena catenata USMAC16</name>
    <dbReference type="NCBI Taxonomy" id="1855837"/>
    <lineage>
        <taxon>Bacteria</taxon>
        <taxon>Bacillati</taxon>
        <taxon>Cyanobacteriota</taxon>
        <taxon>Cyanophyceae</taxon>
        <taxon>Pseudanabaenales</taxon>
        <taxon>Pseudanabaenaceae</taxon>
        <taxon>Pseudanabaena</taxon>
    </lineage>
</organism>
<dbReference type="GO" id="GO:0005524">
    <property type="term" value="F:ATP binding"/>
    <property type="evidence" value="ECO:0007669"/>
    <property type="project" value="UniProtKB-KW"/>
</dbReference>
<keyword evidence="5" id="KW-0902">Two-component regulatory system</keyword>
<dbReference type="EMBL" id="VBTY01000004">
    <property type="protein sequence ID" value="MDG3493108.1"/>
    <property type="molecule type" value="Genomic_DNA"/>
</dbReference>
<keyword evidence="9" id="KW-0547">Nucleotide-binding</keyword>
<name>A0A9X4RFU6_9CYAN</name>
<proteinExistence type="predicted"/>
<feature type="coiled-coil region" evidence="6">
    <location>
        <begin position="407"/>
        <end position="437"/>
    </location>
</feature>
<keyword evidence="9" id="KW-0067">ATP-binding</keyword>
<evidence type="ECO:0000256" key="3">
    <source>
        <dbReference type="ARBA" id="ARBA00022553"/>
    </source>
</evidence>
<evidence type="ECO:0000259" key="7">
    <source>
        <dbReference type="PROSITE" id="PS50109"/>
    </source>
</evidence>
<dbReference type="NCBIfam" id="TIGR00229">
    <property type="entry name" value="sensory_box"/>
    <property type="match status" value="1"/>
</dbReference>
<dbReference type="InterPro" id="IPR013656">
    <property type="entry name" value="PAS_4"/>
</dbReference>
<dbReference type="CDD" id="cd00130">
    <property type="entry name" value="PAS"/>
    <property type="match status" value="2"/>
</dbReference>
<evidence type="ECO:0000256" key="6">
    <source>
        <dbReference type="SAM" id="Coils"/>
    </source>
</evidence>
<dbReference type="CDD" id="cd00082">
    <property type="entry name" value="HisKA"/>
    <property type="match status" value="1"/>
</dbReference>
<dbReference type="PRINTS" id="PR00344">
    <property type="entry name" value="BCTRLSENSOR"/>
</dbReference>
<dbReference type="RefSeq" id="WP_009625138.1">
    <property type="nucleotide sequence ID" value="NZ_VBTY01000004.1"/>
</dbReference>
<dbReference type="InterPro" id="IPR005467">
    <property type="entry name" value="His_kinase_dom"/>
</dbReference>
<dbReference type="SMART" id="SM00387">
    <property type="entry name" value="HATPase_c"/>
    <property type="match status" value="1"/>
</dbReference>
<dbReference type="InterPro" id="IPR000014">
    <property type="entry name" value="PAS"/>
</dbReference>
<evidence type="ECO:0000256" key="4">
    <source>
        <dbReference type="ARBA" id="ARBA00022777"/>
    </source>
</evidence>
<dbReference type="Gene3D" id="3.30.450.20">
    <property type="entry name" value="PAS domain"/>
    <property type="match status" value="3"/>
</dbReference>
<dbReference type="Pfam" id="PF08448">
    <property type="entry name" value="PAS_4"/>
    <property type="match status" value="1"/>
</dbReference>
<evidence type="ECO:0000256" key="1">
    <source>
        <dbReference type="ARBA" id="ARBA00000085"/>
    </source>
</evidence>
<dbReference type="Pfam" id="PF02518">
    <property type="entry name" value="HATPase_c"/>
    <property type="match status" value="1"/>
</dbReference>
<dbReference type="InterPro" id="IPR004358">
    <property type="entry name" value="Sig_transdc_His_kin-like_C"/>
</dbReference>
<feature type="domain" description="Histidine kinase" evidence="7">
    <location>
        <begin position="446"/>
        <end position="718"/>
    </location>
</feature>
<dbReference type="SUPFAM" id="SSF47384">
    <property type="entry name" value="Homodimeric domain of signal transducing histidine kinase"/>
    <property type="match status" value="1"/>
</dbReference>
<dbReference type="PROSITE" id="PS50113">
    <property type="entry name" value="PAC"/>
    <property type="match status" value="1"/>
</dbReference>
<dbReference type="SUPFAM" id="SSF55785">
    <property type="entry name" value="PYP-like sensor domain (PAS domain)"/>
    <property type="match status" value="3"/>
</dbReference>
<keyword evidence="4" id="KW-0808">Transferase</keyword>
<dbReference type="PANTHER" id="PTHR43065:SF50">
    <property type="entry name" value="HISTIDINE KINASE"/>
    <property type="match status" value="1"/>
</dbReference>
<protein>
    <recommendedName>
        <fullName evidence="2">histidine kinase</fullName>
        <ecNumber evidence="2">2.7.13.3</ecNumber>
    </recommendedName>
</protein>
<dbReference type="InterPro" id="IPR036890">
    <property type="entry name" value="HATPase_C_sf"/>
</dbReference>
<evidence type="ECO:0000256" key="5">
    <source>
        <dbReference type="ARBA" id="ARBA00023012"/>
    </source>
</evidence>
<dbReference type="Proteomes" id="UP001152872">
    <property type="component" value="Unassembled WGS sequence"/>
</dbReference>
<keyword evidence="4" id="KW-0418">Kinase</keyword>
<sequence>MAKANPKAQWGTILTRANHAEKYLRWFVEFCPVPIAMFDRDMNYILVSQPWVKMLGIPRLKLIGTNLYDSLPRAIAHKNGLERCLSGGQMHYVGEIEIMTRGESAHTFQWNVQTWYGDDGSAGGIIIASQALTDPLSSSLKQQLAEEIEERRYLEDAFTKIGTAIESANDAICITDETGKPIYINLAFSDLFAYDLSALQEDQNFACLFADIETSQIIHKAVMRGGNWSSELHMRDRHRQDVPMALRVNPVKNPSGQVIGTTYVCTNISDRQVAEAEINKSFAALGATLEATADGILVLDECSNITICNQKFVELWRIPDRIFTSHNDTQILEYVTQRITSSQYLHNFGKELRGDQNSFEVVELDDGRTLECYSQPQHVLDGRAGRVWSLRDITERLAAEALVRASEEKYRLQAEKLEYALQELKSTQSQLIQAEKMSGLGQLVAGIAHEINNPVNFIYGNLSYADTYTADLLSLVEAYRVNYPTPVEPVQAKLQEIDIDFLAQDFTKLIGSIRLGAERIHRIVLSLNKFSRSDEAGAKYVDIHEGIDSTLMILQSRIKSTPSRPEILIKRDYGDLPEVECYAGQLNQVFMNLLTNAIDALESDAEHNGMWQMVNDKPQWTRKDGKVSTILIRTEILNNQSHGDRLVVTIADNGSGIPEDIRNRLFDLFFTTKPVGKGTGLGLSIAYQIVTENHGGKLSFRSEVGIGTEFTIEIPLKQLQN</sequence>
<dbReference type="InterPro" id="IPR003661">
    <property type="entry name" value="HisK_dim/P_dom"/>
</dbReference>
<dbReference type="PROSITE" id="PS50109">
    <property type="entry name" value="HIS_KIN"/>
    <property type="match status" value="1"/>
</dbReference>
<comment type="caution">
    <text evidence="9">The sequence shown here is derived from an EMBL/GenBank/DDBJ whole genome shotgun (WGS) entry which is preliminary data.</text>
</comment>
<dbReference type="InterPro" id="IPR000700">
    <property type="entry name" value="PAS-assoc_C"/>
</dbReference>
<dbReference type="Pfam" id="PF12860">
    <property type="entry name" value="PAS_7"/>
    <property type="match status" value="1"/>
</dbReference>
<keyword evidence="10" id="KW-1185">Reference proteome</keyword>
<dbReference type="Gene3D" id="3.30.565.10">
    <property type="entry name" value="Histidine kinase-like ATPase, C-terminal domain"/>
    <property type="match status" value="1"/>
</dbReference>
<dbReference type="GO" id="GO:0000155">
    <property type="term" value="F:phosphorelay sensor kinase activity"/>
    <property type="evidence" value="ECO:0007669"/>
    <property type="project" value="InterPro"/>
</dbReference>
<keyword evidence="6" id="KW-0175">Coiled coil</keyword>
<gene>
    <name evidence="9" type="ORF">FEV09_00895</name>
</gene>
<evidence type="ECO:0000256" key="2">
    <source>
        <dbReference type="ARBA" id="ARBA00012438"/>
    </source>
</evidence>
<dbReference type="SMART" id="SM00091">
    <property type="entry name" value="PAS"/>
    <property type="match status" value="3"/>
</dbReference>
<dbReference type="PANTHER" id="PTHR43065">
    <property type="entry name" value="SENSOR HISTIDINE KINASE"/>
    <property type="match status" value="1"/>
</dbReference>
<reference evidence="9" key="1">
    <citation type="submission" date="2019-05" db="EMBL/GenBank/DDBJ databases">
        <title>Whole genome sequencing of Pseudanabaena catenata USMAC16.</title>
        <authorList>
            <person name="Khan Z."/>
            <person name="Omar W.M."/>
            <person name="Convey P."/>
            <person name="Merican F."/>
            <person name="Najimudin N."/>
        </authorList>
    </citation>
    <scope>NUCLEOTIDE SEQUENCE</scope>
    <source>
        <strain evidence="9">USMAC16</strain>
    </source>
</reference>
<dbReference type="SUPFAM" id="SSF55874">
    <property type="entry name" value="ATPase domain of HSP90 chaperone/DNA topoisomerase II/histidine kinase"/>
    <property type="match status" value="1"/>
</dbReference>
<accession>A0A9X4RFU6</accession>
<evidence type="ECO:0000313" key="10">
    <source>
        <dbReference type="Proteomes" id="UP001152872"/>
    </source>
</evidence>
<dbReference type="InterPro" id="IPR003594">
    <property type="entry name" value="HATPase_dom"/>
</dbReference>